<feature type="compositionally biased region" description="Polar residues" evidence="1">
    <location>
        <begin position="86"/>
        <end position="96"/>
    </location>
</feature>
<accession>A0A8K0GLY9</accession>
<dbReference type="Proteomes" id="UP000801492">
    <property type="component" value="Unassembled WGS sequence"/>
</dbReference>
<proteinExistence type="predicted"/>
<evidence type="ECO:0000313" key="3">
    <source>
        <dbReference type="Proteomes" id="UP000801492"/>
    </source>
</evidence>
<dbReference type="OrthoDB" id="6770619at2759"/>
<gene>
    <name evidence="2" type="ORF">ILUMI_03656</name>
</gene>
<organism evidence="2 3">
    <name type="scientific">Ignelater luminosus</name>
    <name type="common">Cucubano</name>
    <name type="synonym">Pyrophorus luminosus</name>
    <dbReference type="NCBI Taxonomy" id="2038154"/>
    <lineage>
        <taxon>Eukaryota</taxon>
        <taxon>Metazoa</taxon>
        <taxon>Ecdysozoa</taxon>
        <taxon>Arthropoda</taxon>
        <taxon>Hexapoda</taxon>
        <taxon>Insecta</taxon>
        <taxon>Pterygota</taxon>
        <taxon>Neoptera</taxon>
        <taxon>Endopterygota</taxon>
        <taxon>Coleoptera</taxon>
        <taxon>Polyphaga</taxon>
        <taxon>Elateriformia</taxon>
        <taxon>Elateroidea</taxon>
        <taxon>Elateridae</taxon>
        <taxon>Agrypninae</taxon>
        <taxon>Pyrophorini</taxon>
        <taxon>Ignelater</taxon>
    </lineage>
</organism>
<evidence type="ECO:0000256" key="1">
    <source>
        <dbReference type="SAM" id="MobiDB-lite"/>
    </source>
</evidence>
<reference evidence="2" key="1">
    <citation type="submission" date="2019-08" db="EMBL/GenBank/DDBJ databases">
        <title>The genome of the North American firefly Photinus pyralis.</title>
        <authorList>
            <consortium name="Photinus pyralis genome working group"/>
            <person name="Fallon T.R."/>
            <person name="Sander Lower S.E."/>
            <person name="Weng J.-K."/>
        </authorList>
    </citation>
    <scope>NUCLEOTIDE SEQUENCE</scope>
    <source>
        <strain evidence="2">TRF0915ILg1</strain>
        <tissue evidence="2">Whole body</tissue>
    </source>
</reference>
<evidence type="ECO:0000313" key="2">
    <source>
        <dbReference type="EMBL" id="KAF2902533.1"/>
    </source>
</evidence>
<dbReference type="EMBL" id="VTPC01001266">
    <property type="protein sequence ID" value="KAF2902533.1"/>
    <property type="molecule type" value="Genomic_DNA"/>
</dbReference>
<name>A0A8K0GLY9_IGNLU</name>
<feature type="region of interest" description="Disordered" evidence="1">
    <location>
        <begin position="59"/>
        <end position="96"/>
    </location>
</feature>
<keyword evidence="3" id="KW-1185">Reference proteome</keyword>
<comment type="caution">
    <text evidence="2">The sequence shown here is derived from an EMBL/GenBank/DDBJ whole genome shotgun (WGS) entry which is preliminary data.</text>
</comment>
<sequence>MEAVLDPFLRFLQLKVAGLWRIHDKYTVRAFTFSERDPWKWECCNYIKRKKSEQLINEENQLESNTEPEIFKTSKTTFRTPKKETQSQQDPPEQKEITLNSQDIEEIIRTLSEMDKKNIRTAIEASTELLKPTKREKRKDWFDNECRKAVQKRKQARMKMLEDNTRERIEQYKKIKKENHKKLN</sequence>
<dbReference type="AlphaFoldDB" id="A0A8K0GLY9"/>
<protein>
    <submittedName>
        <fullName evidence="2">Uncharacterized protein</fullName>
    </submittedName>
</protein>
<feature type="compositionally biased region" description="Polar residues" evidence="1">
    <location>
        <begin position="59"/>
        <end position="79"/>
    </location>
</feature>